<feature type="compositionally biased region" description="Basic and acidic residues" evidence="1">
    <location>
        <begin position="133"/>
        <end position="145"/>
    </location>
</feature>
<dbReference type="EMBL" id="CAWUHC010000007">
    <property type="protein sequence ID" value="CAK7212130.1"/>
    <property type="molecule type" value="Genomic_DNA"/>
</dbReference>
<reference evidence="3 4" key="1">
    <citation type="submission" date="2024-01" db="EMBL/GenBank/DDBJ databases">
        <authorList>
            <person name="Allen C."/>
            <person name="Tagirdzhanova G."/>
        </authorList>
    </citation>
    <scope>NUCLEOTIDE SEQUENCE [LARGE SCALE GENOMIC DNA]</scope>
</reference>
<feature type="compositionally biased region" description="Low complexity" evidence="1">
    <location>
        <begin position="251"/>
        <end position="264"/>
    </location>
</feature>
<feature type="region of interest" description="Disordered" evidence="1">
    <location>
        <begin position="419"/>
        <end position="441"/>
    </location>
</feature>
<protein>
    <submittedName>
        <fullName evidence="3">Uncharacterized protein</fullName>
    </submittedName>
</protein>
<keyword evidence="4" id="KW-1185">Reference proteome</keyword>
<feature type="compositionally biased region" description="Polar residues" evidence="1">
    <location>
        <begin position="358"/>
        <end position="369"/>
    </location>
</feature>
<sequence>MGVFFVSWALWEEMTFVLACAIVAVFLVGLFKLWRTSRQVRRQEVIDEEKRARLTEMRKVGMSSPTGLTATGGRKQRTSEIPFGVRAIQTGVEVDGIWISRPTTPSRSSSKSKMGINSSQLKNKANDASGNNEKSEKSEKSDKRPYSGSTLGRPSSQQQGTPSNLLETHSNLSTPLPQISEDDATMTTRMLAATAMTTTIPSQQHGPQHHQQRGALNEEALRRLEGAYSPTGYRGTTTPTSAPQLNTYIPSSQMSSPSASSIQRQSNYPVIGPASAAGPASRHLYLTPQQQRASTASADSLTSMSGGLVGGGLSSRSNRSTSSRSSTSSTSRHPTTDKLLHYHAHQQRHMGGPPPTSPVRSAPTSNPAQNFPGDAIANRAARKVNPGFEVLPAGTFSHGAGAASVPYTDEDEVETILDSRRANGGRNKLQRASQTTPQWTS</sequence>
<feature type="compositionally biased region" description="Low complexity" evidence="1">
    <location>
        <begin position="100"/>
        <end position="113"/>
    </location>
</feature>
<feature type="region of interest" description="Disordered" evidence="1">
    <location>
        <begin position="288"/>
        <end position="373"/>
    </location>
</feature>
<feature type="compositionally biased region" description="Polar residues" evidence="1">
    <location>
        <begin position="430"/>
        <end position="441"/>
    </location>
</feature>
<keyword evidence="2" id="KW-0812">Transmembrane</keyword>
<feature type="compositionally biased region" description="Polar residues" evidence="1">
    <location>
        <begin position="115"/>
        <end position="132"/>
    </location>
</feature>
<feature type="compositionally biased region" description="Low complexity" evidence="1">
    <location>
        <begin position="314"/>
        <end position="332"/>
    </location>
</feature>
<feature type="compositionally biased region" description="Polar residues" evidence="1">
    <location>
        <begin position="234"/>
        <end position="250"/>
    </location>
</feature>
<feature type="region of interest" description="Disordered" evidence="1">
    <location>
        <begin position="99"/>
        <end position="180"/>
    </location>
</feature>
<feature type="region of interest" description="Disordered" evidence="1">
    <location>
        <begin position="228"/>
        <end position="264"/>
    </location>
</feature>
<keyword evidence="2" id="KW-1133">Transmembrane helix</keyword>
<keyword evidence="2" id="KW-0472">Membrane</keyword>
<gene>
    <name evidence="3" type="ORF">SBRCBS47491_001368</name>
</gene>
<accession>A0ABP0AXX6</accession>
<dbReference type="PANTHER" id="PTHR40623:SF2">
    <property type="entry name" value="INTEGRAL MEMBRANE PROTEIN"/>
    <property type="match status" value="1"/>
</dbReference>
<evidence type="ECO:0000313" key="4">
    <source>
        <dbReference type="Proteomes" id="UP001642406"/>
    </source>
</evidence>
<feature type="compositionally biased region" description="Polar residues" evidence="1">
    <location>
        <begin position="288"/>
        <end position="299"/>
    </location>
</feature>
<evidence type="ECO:0000256" key="1">
    <source>
        <dbReference type="SAM" id="MobiDB-lite"/>
    </source>
</evidence>
<evidence type="ECO:0000256" key="2">
    <source>
        <dbReference type="SAM" id="Phobius"/>
    </source>
</evidence>
<dbReference type="Proteomes" id="UP001642406">
    <property type="component" value="Unassembled WGS sequence"/>
</dbReference>
<feature type="transmembrane region" description="Helical" evidence="2">
    <location>
        <begin position="14"/>
        <end position="34"/>
    </location>
</feature>
<dbReference type="PANTHER" id="PTHR40623">
    <property type="entry name" value="INTEGRAL MEMBRANE PROTEIN"/>
    <property type="match status" value="1"/>
</dbReference>
<proteinExistence type="predicted"/>
<feature type="compositionally biased region" description="Polar residues" evidence="1">
    <location>
        <begin position="147"/>
        <end position="177"/>
    </location>
</feature>
<organism evidence="3 4">
    <name type="scientific">Sporothrix bragantina</name>
    <dbReference type="NCBI Taxonomy" id="671064"/>
    <lineage>
        <taxon>Eukaryota</taxon>
        <taxon>Fungi</taxon>
        <taxon>Dikarya</taxon>
        <taxon>Ascomycota</taxon>
        <taxon>Pezizomycotina</taxon>
        <taxon>Sordariomycetes</taxon>
        <taxon>Sordariomycetidae</taxon>
        <taxon>Ophiostomatales</taxon>
        <taxon>Ophiostomataceae</taxon>
        <taxon>Sporothrix</taxon>
    </lineage>
</organism>
<comment type="caution">
    <text evidence="3">The sequence shown here is derived from an EMBL/GenBank/DDBJ whole genome shotgun (WGS) entry which is preliminary data.</text>
</comment>
<evidence type="ECO:0000313" key="3">
    <source>
        <dbReference type="EMBL" id="CAK7212130.1"/>
    </source>
</evidence>
<name>A0ABP0AXX6_9PEZI</name>